<dbReference type="Proteomes" id="UP001597079">
    <property type="component" value="Unassembled WGS sequence"/>
</dbReference>
<evidence type="ECO:0000313" key="1">
    <source>
        <dbReference type="EMBL" id="MFD1673381.1"/>
    </source>
</evidence>
<dbReference type="RefSeq" id="WP_377940763.1">
    <property type="nucleotide sequence ID" value="NZ_JBHUCX010000004.1"/>
</dbReference>
<proteinExistence type="predicted"/>
<dbReference type="SUPFAM" id="SSF48576">
    <property type="entry name" value="Terpenoid synthases"/>
    <property type="match status" value="1"/>
</dbReference>
<reference evidence="2" key="1">
    <citation type="journal article" date="2019" name="Int. J. Syst. Evol. Microbiol.">
        <title>The Global Catalogue of Microorganisms (GCM) 10K type strain sequencing project: providing services to taxonomists for standard genome sequencing and annotation.</title>
        <authorList>
            <consortium name="The Broad Institute Genomics Platform"/>
            <consortium name="The Broad Institute Genome Sequencing Center for Infectious Disease"/>
            <person name="Wu L."/>
            <person name="Ma J."/>
        </authorList>
    </citation>
    <scope>NUCLEOTIDE SEQUENCE [LARGE SCALE GENOMIC DNA]</scope>
    <source>
        <strain evidence="2">CGMCC 1.12286</strain>
    </source>
</reference>
<accession>A0ABW4JAP2</accession>
<dbReference type="InterPro" id="IPR019712">
    <property type="entry name" value="YtpB-like"/>
</dbReference>
<organism evidence="1 2">
    <name type="scientific">Alicyclobacillus fodiniaquatilis</name>
    <dbReference type="NCBI Taxonomy" id="1661150"/>
    <lineage>
        <taxon>Bacteria</taxon>
        <taxon>Bacillati</taxon>
        <taxon>Bacillota</taxon>
        <taxon>Bacilli</taxon>
        <taxon>Bacillales</taxon>
        <taxon>Alicyclobacillaceae</taxon>
        <taxon>Alicyclobacillus</taxon>
    </lineage>
</organism>
<dbReference type="EMBL" id="JBHUCX010000004">
    <property type="protein sequence ID" value="MFD1673381.1"/>
    <property type="molecule type" value="Genomic_DNA"/>
</dbReference>
<name>A0ABW4JAP2_9BACL</name>
<sequence length="366" mass="42462">MHKSPLAGQREVFYLTSVTPKRPTVFLYRLFHDVMPLARRQIERWTAKADAIPDSELRQQALSSLQHKRFHADGGTVYAAAHPAFAATLVELIVALQTISDYLDNLCDRCARYDADDFRQLHHSMRDAVRPNAPLRAYYALRGQPDDGGYLADLVQTCQRCIQQLPQYALVQDQVAWYVERYCELQQHKHIEPHLRTSTLMAWSAPYTAEFEGVEWWEFAAASGSTLGMFSLFLAATYDIDDETVPKIHESYFPWVCGLHILLDYLIDLEEDAQEGDFNFIECYADKQLARRRIKHFAKQSWRRCKDMPYGGSIHRFVIQGLLGMYLSDTKVHQQRAVRKAKRMVYQFGPTAWMFYVACLVYRAIR</sequence>
<dbReference type="Pfam" id="PF10776">
    <property type="entry name" value="DUF2600"/>
    <property type="match status" value="1"/>
</dbReference>
<keyword evidence="2" id="KW-1185">Reference proteome</keyword>
<dbReference type="InterPro" id="IPR008949">
    <property type="entry name" value="Isoprenoid_synthase_dom_sf"/>
</dbReference>
<gene>
    <name evidence="1" type="ORF">ACFSB2_01410</name>
</gene>
<evidence type="ECO:0000313" key="2">
    <source>
        <dbReference type="Proteomes" id="UP001597079"/>
    </source>
</evidence>
<comment type="caution">
    <text evidence="1">The sequence shown here is derived from an EMBL/GenBank/DDBJ whole genome shotgun (WGS) entry which is preliminary data.</text>
</comment>
<protein>
    <submittedName>
        <fullName evidence="1">Tetraprenyl-beta-curcumene synthase family protein</fullName>
    </submittedName>
</protein>